<dbReference type="AlphaFoldDB" id="A0A9W7D7A5"/>
<dbReference type="OrthoDB" id="6143431at2759"/>
<name>A0A9W7D7A5_9STRA</name>
<dbReference type="PANTHER" id="PTHR37984">
    <property type="entry name" value="PROTEIN CBG26694"/>
    <property type="match status" value="1"/>
</dbReference>
<dbReference type="Proteomes" id="UP001165121">
    <property type="component" value="Unassembled WGS sequence"/>
</dbReference>
<comment type="caution">
    <text evidence="1">The sequence shown here is derived from an EMBL/GenBank/DDBJ whole genome shotgun (WGS) entry which is preliminary data.</text>
</comment>
<dbReference type="SUPFAM" id="SSF56672">
    <property type="entry name" value="DNA/RNA polymerases"/>
    <property type="match status" value="1"/>
</dbReference>
<dbReference type="EMBL" id="BSXT01005081">
    <property type="protein sequence ID" value="GMF59657.1"/>
    <property type="molecule type" value="Genomic_DNA"/>
</dbReference>
<organism evidence="1 2">
    <name type="scientific">Phytophthora fragariaefolia</name>
    <dbReference type="NCBI Taxonomy" id="1490495"/>
    <lineage>
        <taxon>Eukaryota</taxon>
        <taxon>Sar</taxon>
        <taxon>Stramenopiles</taxon>
        <taxon>Oomycota</taxon>
        <taxon>Peronosporomycetes</taxon>
        <taxon>Peronosporales</taxon>
        <taxon>Peronosporaceae</taxon>
        <taxon>Phytophthora</taxon>
    </lineage>
</organism>
<dbReference type="Gene3D" id="3.30.70.270">
    <property type="match status" value="1"/>
</dbReference>
<proteinExistence type="predicted"/>
<dbReference type="InterPro" id="IPR043502">
    <property type="entry name" value="DNA/RNA_pol_sf"/>
</dbReference>
<dbReference type="InterPro" id="IPR050951">
    <property type="entry name" value="Retrovirus_Pol_polyprotein"/>
</dbReference>
<accession>A0A9W7D7A5</accession>
<reference evidence="1" key="1">
    <citation type="submission" date="2023-04" db="EMBL/GenBank/DDBJ databases">
        <title>Phytophthora fragariaefolia NBRC 109709.</title>
        <authorList>
            <person name="Ichikawa N."/>
            <person name="Sato H."/>
            <person name="Tonouchi N."/>
        </authorList>
    </citation>
    <scope>NUCLEOTIDE SEQUENCE</scope>
    <source>
        <strain evidence="1">NBRC 109709</strain>
    </source>
</reference>
<protein>
    <submittedName>
        <fullName evidence="1">Unnamed protein product</fullName>
    </submittedName>
</protein>
<evidence type="ECO:0000313" key="2">
    <source>
        <dbReference type="Proteomes" id="UP001165121"/>
    </source>
</evidence>
<dbReference type="PANTHER" id="PTHR37984:SF5">
    <property type="entry name" value="PROTEIN NYNRIN-LIKE"/>
    <property type="match status" value="1"/>
</dbReference>
<gene>
    <name evidence="1" type="ORF">Pfra01_002582400</name>
</gene>
<keyword evidence="2" id="KW-1185">Reference proteome</keyword>
<dbReference type="Gene3D" id="3.10.10.10">
    <property type="entry name" value="HIV Type 1 Reverse Transcriptase, subunit A, domain 1"/>
    <property type="match status" value="1"/>
</dbReference>
<sequence length="463" mass="51446">MRKSRSETLVDYSKHFRALVQQEHSLTRLHEASPMCEEASVACTSVGFRTIGRTSTTPAAKYSRPRWLQYHSLSALKRVKDASIVTNLTIAGVTNPTAGTSASEATTEAMVINNRVVEVVDVVVLAAEAAVVVATAAAIAPTAPTTTSTAPFIARVRTTRKPVEYFTTTINRRSASNAAFMRSLKQQQGQQFGEPRVSFQLINGDTRSDGAMLVRFRIPQLKRDAVNVRQFEVLPSLPDELTIGRDLVTALSVMIAFQNCRVQWDGSELSVRTTSSTEEPLSRPRPGLAEVNDEIDEALAGDSTDVTPVDLLPQHLDVALSHCYLKLLEEYVDLYNGRLGRIHLDDYIFPLRPDYVPSHARPYSIARSLEDGARREIQRLIKLDVIEQIYGSGSAAAPAFFLRKASGSLRVLVDFRRLNKLLSRSPYFVSKIREILLRLSKAKYMSNLDENMGYFARQLAPQS</sequence>
<dbReference type="InterPro" id="IPR043128">
    <property type="entry name" value="Rev_trsase/Diguanyl_cyclase"/>
</dbReference>
<evidence type="ECO:0000313" key="1">
    <source>
        <dbReference type="EMBL" id="GMF59657.1"/>
    </source>
</evidence>